<dbReference type="PANTHER" id="PTHR21357:SF4">
    <property type="entry name" value="FAM172 FAMILY PROTEIN HOMOLOG CG10038"/>
    <property type="match status" value="1"/>
</dbReference>
<protein>
    <submittedName>
        <fullName evidence="3">Arb2 domain-containing protein</fullName>
    </submittedName>
</protein>
<reference evidence="3" key="1">
    <citation type="journal article" date="2023" name="Mol. Phylogenet. Evol.">
        <title>Genome-scale phylogeny and comparative genomics of the fungal order Sordariales.</title>
        <authorList>
            <person name="Hensen N."/>
            <person name="Bonometti L."/>
            <person name="Westerberg I."/>
            <person name="Brannstrom I.O."/>
            <person name="Guillou S."/>
            <person name="Cros-Aarteil S."/>
            <person name="Calhoun S."/>
            <person name="Haridas S."/>
            <person name="Kuo A."/>
            <person name="Mondo S."/>
            <person name="Pangilinan J."/>
            <person name="Riley R."/>
            <person name="LaButti K."/>
            <person name="Andreopoulos B."/>
            <person name="Lipzen A."/>
            <person name="Chen C."/>
            <person name="Yan M."/>
            <person name="Daum C."/>
            <person name="Ng V."/>
            <person name="Clum A."/>
            <person name="Steindorff A."/>
            <person name="Ohm R.A."/>
            <person name="Martin F."/>
            <person name="Silar P."/>
            <person name="Natvig D.O."/>
            <person name="Lalanne C."/>
            <person name="Gautier V."/>
            <person name="Ament-Velasquez S.L."/>
            <person name="Kruys A."/>
            <person name="Hutchinson M.I."/>
            <person name="Powell A.J."/>
            <person name="Barry K."/>
            <person name="Miller A.N."/>
            <person name="Grigoriev I.V."/>
            <person name="Debuchy R."/>
            <person name="Gladieux P."/>
            <person name="Hiltunen Thoren M."/>
            <person name="Johannesson H."/>
        </authorList>
    </citation>
    <scope>NUCLEOTIDE SEQUENCE</scope>
    <source>
        <strain evidence="3">CBS 168.71</strain>
    </source>
</reference>
<evidence type="ECO:0000259" key="2">
    <source>
        <dbReference type="Pfam" id="PF22749"/>
    </source>
</evidence>
<organism evidence="3 4">
    <name type="scientific">Chaetomium fimeti</name>
    <dbReference type="NCBI Taxonomy" id="1854472"/>
    <lineage>
        <taxon>Eukaryota</taxon>
        <taxon>Fungi</taxon>
        <taxon>Dikarya</taxon>
        <taxon>Ascomycota</taxon>
        <taxon>Pezizomycotina</taxon>
        <taxon>Sordariomycetes</taxon>
        <taxon>Sordariomycetidae</taxon>
        <taxon>Sordariales</taxon>
        <taxon>Chaetomiaceae</taxon>
        <taxon>Chaetomium</taxon>
    </lineage>
</organism>
<name>A0AAE0HLT5_9PEZI</name>
<dbReference type="Pfam" id="PF22749">
    <property type="entry name" value="Arb2"/>
    <property type="match status" value="1"/>
</dbReference>
<dbReference type="RefSeq" id="XP_062662101.1">
    <property type="nucleotide sequence ID" value="XM_062807255.1"/>
</dbReference>
<gene>
    <name evidence="3" type="ORF">B0H64DRAFT_453992</name>
</gene>
<evidence type="ECO:0000313" key="4">
    <source>
        <dbReference type="Proteomes" id="UP001278766"/>
    </source>
</evidence>
<dbReference type="InterPro" id="IPR053858">
    <property type="entry name" value="Arb2_dom"/>
</dbReference>
<sequence>MFRRRWSGLPADPIFASDLKELGYFINDIDEIRSIEDPDYYFKYFLTKNERWNERQRFAFNEAVRKEIHKRLDAHNFTTIPLPLGTPPTQPHVPIRTTPNLAGASRVVVFFHESSQSLGVLAHRVIGGRGGVARGSAVGLADAVMGKTSPPGFVLANAGELWWWPEGARGLTPVQRHRVPMASAVHLGRYHDPKVNEVPGHRTVAEHVRAVFEALMDGGLVNGDAKLDVIAVGDTADEVERYLNDDKVWGKIGGRMGCLAILGGYYSSKEFKCEGFKRFMRERGRAYMIHHTPLDNPIAGPNGNPGAAGFTSFGCPVFSAGKAQVTETIPVEAQSAVLKWMQQVAMEGEAYKNDIIDIFGEDGGGIVTEGNSSWWGAPQADSNNDGEAEGQAKNTKVADGKDDGTGGESHTENGKVNQTTQVKKDAAPAKGTSNKATGPSTSTDSKVVPAKENDVAGVGGVNIHSDDKTPFPPTSEGPNAEDMKELVTEMKDLTATH</sequence>
<dbReference type="InterPro" id="IPR048263">
    <property type="entry name" value="Arb2"/>
</dbReference>
<dbReference type="PANTHER" id="PTHR21357">
    <property type="entry name" value="FAM172 FAMILY PROTEIN HOMOLOG CG10038"/>
    <property type="match status" value="1"/>
</dbReference>
<keyword evidence="4" id="KW-1185">Reference proteome</keyword>
<feature type="compositionally biased region" description="Polar residues" evidence="1">
    <location>
        <begin position="431"/>
        <end position="445"/>
    </location>
</feature>
<evidence type="ECO:0000313" key="3">
    <source>
        <dbReference type="EMBL" id="KAK3298587.1"/>
    </source>
</evidence>
<dbReference type="GeneID" id="87844203"/>
<dbReference type="AlphaFoldDB" id="A0AAE0HLT5"/>
<feature type="region of interest" description="Disordered" evidence="1">
    <location>
        <begin position="369"/>
        <end position="482"/>
    </location>
</feature>
<dbReference type="GO" id="GO:0031048">
    <property type="term" value="P:regulatory ncRNA-mediated heterochromatin formation"/>
    <property type="evidence" value="ECO:0007669"/>
    <property type="project" value="TreeGrafter"/>
</dbReference>
<dbReference type="EMBL" id="JAUEPN010000002">
    <property type="protein sequence ID" value="KAK3298587.1"/>
    <property type="molecule type" value="Genomic_DNA"/>
</dbReference>
<reference evidence="3" key="2">
    <citation type="submission" date="2023-06" db="EMBL/GenBank/DDBJ databases">
        <authorList>
            <consortium name="Lawrence Berkeley National Laboratory"/>
            <person name="Haridas S."/>
            <person name="Hensen N."/>
            <person name="Bonometti L."/>
            <person name="Westerberg I."/>
            <person name="Brannstrom I.O."/>
            <person name="Guillou S."/>
            <person name="Cros-Aarteil S."/>
            <person name="Calhoun S."/>
            <person name="Kuo A."/>
            <person name="Mondo S."/>
            <person name="Pangilinan J."/>
            <person name="Riley R."/>
            <person name="Labutti K."/>
            <person name="Andreopoulos B."/>
            <person name="Lipzen A."/>
            <person name="Chen C."/>
            <person name="Yanf M."/>
            <person name="Daum C."/>
            <person name="Ng V."/>
            <person name="Clum A."/>
            <person name="Steindorff A."/>
            <person name="Ohm R."/>
            <person name="Martin F."/>
            <person name="Silar P."/>
            <person name="Natvig D."/>
            <person name="Lalanne C."/>
            <person name="Gautier V."/>
            <person name="Ament-Velasquez S.L."/>
            <person name="Kruys A."/>
            <person name="Hutchinson M.I."/>
            <person name="Powell A.J."/>
            <person name="Barry K."/>
            <person name="Miller A.N."/>
            <person name="Grigoriev I.V."/>
            <person name="Debuchy R."/>
            <person name="Gladieux P."/>
            <person name="Thoren M.H."/>
            <person name="Johannesson H."/>
        </authorList>
    </citation>
    <scope>NUCLEOTIDE SEQUENCE</scope>
    <source>
        <strain evidence="3">CBS 168.71</strain>
    </source>
</reference>
<accession>A0AAE0HLT5</accession>
<dbReference type="GO" id="GO:0005634">
    <property type="term" value="C:nucleus"/>
    <property type="evidence" value="ECO:0007669"/>
    <property type="project" value="TreeGrafter"/>
</dbReference>
<comment type="caution">
    <text evidence="3">The sequence shown here is derived from an EMBL/GenBank/DDBJ whole genome shotgun (WGS) entry which is preliminary data.</text>
</comment>
<feature type="compositionally biased region" description="Basic and acidic residues" evidence="1">
    <location>
        <begin position="396"/>
        <end position="413"/>
    </location>
</feature>
<evidence type="ECO:0000256" key="1">
    <source>
        <dbReference type="SAM" id="MobiDB-lite"/>
    </source>
</evidence>
<dbReference type="Proteomes" id="UP001278766">
    <property type="component" value="Unassembled WGS sequence"/>
</dbReference>
<dbReference type="GO" id="GO:0035197">
    <property type="term" value="F:siRNA binding"/>
    <property type="evidence" value="ECO:0007669"/>
    <property type="project" value="TreeGrafter"/>
</dbReference>
<feature type="compositionally biased region" description="Polar residues" evidence="1">
    <location>
        <begin position="369"/>
        <end position="385"/>
    </location>
</feature>
<proteinExistence type="predicted"/>
<feature type="domain" description="Arb2" evidence="2">
    <location>
        <begin position="15"/>
        <end position="294"/>
    </location>
</feature>